<evidence type="ECO:0000313" key="2">
    <source>
        <dbReference type="EMBL" id="MDT0631871.1"/>
    </source>
</evidence>
<evidence type="ECO:0000256" key="1">
    <source>
        <dbReference type="SAM" id="SignalP"/>
    </source>
</evidence>
<feature type="signal peptide" evidence="1">
    <location>
        <begin position="1"/>
        <end position="19"/>
    </location>
</feature>
<organism evidence="2 3">
    <name type="scientific">Rubrivirga litoralis</name>
    <dbReference type="NCBI Taxonomy" id="3075598"/>
    <lineage>
        <taxon>Bacteria</taxon>
        <taxon>Pseudomonadati</taxon>
        <taxon>Rhodothermota</taxon>
        <taxon>Rhodothermia</taxon>
        <taxon>Rhodothermales</taxon>
        <taxon>Rubricoccaceae</taxon>
        <taxon>Rubrivirga</taxon>
    </lineage>
</organism>
<accession>A0ABU3BRF6</accession>
<dbReference type="EMBL" id="JAVRHT010000018">
    <property type="protein sequence ID" value="MDT0631871.1"/>
    <property type="molecule type" value="Genomic_DNA"/>
</dbReference>
<keyword evidence="3" id="KW-1185">Reference proteome</keyword>
<reference evidence="2 3" key="1">
    <citation type="submission" date="2023-09" db="EMBL/GenBank/DDBJ databases">
        <authorList>
            <person name="Rey-Velasco X."/>
        </authorList>
    </citation>
    <scope>NUCLEOTIDE SEQUENCE [LARGE SCALE GENOMIC DNA]</scope>
    <source>
        <strain evidence="2 3">F394</strain>
    </source>
</reference>
<name>A0ABU3BRF6_9BACT</name>
<sequence>MRALALTALALTLPLAACESEEAVPDEVPALAGPAPAPPEPVADAVGQGGAVLLNLNTTAEEDFQQVPGVGERMAHEFEEYRPYVSIQEFRREIGKYVDEATVASYEPYVFVPVRPNESDAETLAQLPGVGPQEAEALAAGRPYASDAAFLDRYADVAPGADRERAALYLDGGS</sequence>
<proteinExistence type="predicted"/>
<gene>
    <name evidence="2" type="ORF">RM540_08955</name>
</gene>
<dbReference type="Gene3D" id="1.10.150.320">
    <property type="entry name" value="Photosystem II 12 kDa extrinsic protein"/>
    <property type="match status" value="2"/>
</dbReference>
<comment type="caution">
    <text evidence="2">The sequence shown here is derived from an EMBL/GenBank/DDBJ whole genome shotgun (WGS) entry which is preliminary data.</text>
</comment>
<evidence type="ECO:0000313" key="3">
    <source>
        <dbReference type="Proteomes" id="UP001267426"/>
    </source>
</evidence>
<dbReference type="Proteomes" id="UP001267426">
    <property type="component" value="Unassembled WGS sequence"/>
</dbReference>
<keyword evidence="1" id="KW-0732">Signal</keyword>
<dbReference type="SUPFAM" id="SSF81585">
    <property type="entry name" value="PsbU/PolX domain-like"/>
    <property type="match status" value="1"/>
</dbReference>
<feature type="chain" id="PRO_5047022540" evidence="1">
    <location>
        <begin position="20"/>
        <end position="174"/>
    </location>
</feature>
<dbReference type="RefSeq" id="WP_311663269.1">
    <property type="nucleotide sequence ID" value="NZ_JAVRHT010000018.1"/>
</dbReference>
<protein>
    <submittedName>
        <fullName evidence="2">Helix-hairpin-helix domain-containing protein</fullName>
    </submittedName>
</protein>